<comment type="caution">
    <text evidence="2">The sequence shown here is derived from an EMBL/GenBank/DDBJ whole genome shotgun (WGS) entry which is preliminary data.</text>
</comment>
<dbReference type="AlphaFoldDB" id="A0A8T0J1H5"/>
<evidence type="ECO:0000313" key="3">
    <source>
        <dbReference type="Proteomes" id="UP000822688"/>
    </source>
</evidence>
<accession>A0A8T0J1H5</accession>
<gene>
    <name evidence="2" type="ORF">KC19_2G250500</name>
</gene>
<proteinExistence type="predicted"/>
<keyword evidence="3" id="KW-1185">Reference proteome</keyword>
<evidence type="ECO:0000256" key="1">
    <source>
        <dbReference type="SAM" id="MobiDB-lite"/>
    </source>
</evidence>
<protein>
    <submittedName>
        <fullName evidence="2">Uncharacterized protein</fullName>
    </submittedName>
</protein>
<name>A0A8T0J1H5_CERPU</name>
<reference evidence="2" key="1">
    <citation type="submission" date="2020-06" db="EMBL/GenBank/DDBJ databases">
        <title>WGS assembly of Ceratodon purpureus strain R40.</title>
        <authorList>
            <person name="Carey S.B."/>
            <person name="Jenkins J."/>
            <person name="Shu S."/>
            <person name="Lovell J.T."/>
            <person name="Sreedasyam A."/>
            <person name="Maumus F."/>
            <person name="Tiley G.P."/>
            <person name="Fernandez-Pozo N."/>
            <person name="Barry K."/>
            <person name="Chen C."/>
            <person name="Wang M."/>
            <person name="Lipzen A."/>
            <person name="Daum C."/>
            <person name="Saski C.A."/>
            <person name="Payton A.C."/>
            <person name="Mcbreen J.C."/>
            <person name="Conrad R.E."/>
            <person name="Kollar L.M."/>
            <person name="Olsson S."/>
            <person name="Huttunen S."/>
            <person name="Landis J.B."/>
            <person name="Wickett N.J."/>
            <person name="Johnson M.G."/>
            <person name="Rensing S.A."/>
            <person name="Grimwood J."/>
            <person name="Schmutz J."/>
            <person name="Mcdaniel S.F."/>
        </authorList>
    </citation>
    <scope>NUCLEOTIDE SEQUENCE</scope>
    <source>
        <strain evidence="2">R40</strain>
    </source>
</reference>
<dbReference type="EMBL" id="CM026422">
    <property type="protein sequence ID" value="KAG0588543.1"/>
    <property type="molecule type" value="Genomic_DNA"/>
</dbReference>
<sequence>MSKQDQQGWKSMEFNMTTAPSVGRFSNDQQPTLYVKGSSAKFDDNDGRKTMAPYSNHGQLSHQASQQSASDIVDLRTALGANSWICDYWPSLASSISVYYCILVLYQD</sequence>
<evidence type="ECO:0000313" key="2">
    <source>
        <dbReference type="EMBL" id="KAG0588543.1"/>
    </source>
</evidence>
<dbReference type="Proteomes" id="UP000822688">
    <property type="component" value="Chromosome 2"/>
</dbReference>
<feature type="region of interest" description="Disordered" evidence="1">
    <location>
        <begin position="37"/>
        <end position="65"/>
    </location>
</feature>
<organism evidence="2 3">
    <name type="scientific">Ceratodon purpureus</name>
    <name type="common">Fire moss</name>
    <name type="synonym">Dicranum purpureum</name>
    <dbReference type="NCBI Taxonomy" id="3225"/>
    <lineage>
        <taxon>Eukaryota</taxon>
        <taxon>Viridiplantae</taxon>
        <taxon>Streptophyta</taxon>
        <taxon>Embryophyta</taxon>
        <taxon>Bryophyta</taxon>
        <taxon>Bryophytina</taxon>
        <taxon>Bryopsida</taxon>
        <taxon>Dicranidae</taxon>
        <taxon>Pseudoditrichales</taxon>
        <taxon>Ditrichaceae</taxon>
        <taxon>Ceratodon</taxon>
    </lineage>
</organism>